<dbReference type="STRING" id="1168289.GCA_000259075_00902"/>
<evidence type="ECO:0000259" key="1">
    <source>
        <dbReference type="Pfam" id="PF13173"/>
    </source>
</evidence>
<dbReference type="Pfam" id="PF13173">
    <property type="entry name" value="AAA_14"/>
    <property type="match status" value="1"/>
</dbReference>
<name>A0A2T0XEK5_9BACT</name>
<dbReference type="OrthoDB" id="9768467at2"/>
<dbReference type="AlphaFoldDB" id="A0A2T0XEK5"/>
<dbReference type="PANTHER" id="PTHR42990:SF1">
    <property type="entry name" value="AAA+ ATPASE DOMAIN-CONTAINING PROTEIN"/>
    <property type="match status" value="1"/>
</dbReference>
<dbReference type="InterPro" id="IPR041682">
    <property type="entry name" value="AAA_14"/>
</dbReference>
<dbReference type="PANTHER" id="PTHR42990">
    <property type="entry name" value="ATPASE"/>
    <property type="match status" value="1"/>
</dbReference>
<feature type="domain" description="AAA" evidence="1">
    <location>
        <begin position="31"/>
        <end position="154"/>
    </location>
</feature>
<accession>A0A2T0XEK5</accession>
<dbReference type="InterPro" id="IPR027417">
    <property type="entry name" value="P-loop_NTPase"/>
</dbReference>
<sequence length="393" mass="45944">MQAFIKTHRYLLEHLSVPVHRHLLDYIDWDHRLIGVQGARGVGKTTFLLDYAKTYYGNSRSCLYVNLNNLYFSEISVVAFADEFRKTGGKILLLDQVYKYPGWAEELRYCYDHFEDLKIVFSGSPLMRLDEENAELNGCAKVYNLQGFTFREYLNLKTGNDFQPVSLDELLANHQQIAEEIVAKVRPLAYFTDYLHHGYYPFFLEKRNYLENLLKTINLVLEIDISYLQQIELKYLPKLRKLLYIAGKSAPFQPNISRLSNEVETSRATVMNYLNYLRQGRLINLLYEDTFDPLKKPSCVYMQNPNLVYSVARTSEVEMDVLHKTFFYNQLGYLNKVNYSSDADFLINGDKPFYIGGRNIEKKSQDKEGYFARDMVEVGNGNQIPLWLFGFLF</sequence>
<dbReference type="SUPFAM" id="SSF52540">
    <property type="entry name" value="P-loop containing nucleoside triphosphate hydrolases"/>
    <property type="match status" value="1"/>
</dbReference>
<dbReference type="RefSeq" id="WP_106153702.1">
    <property type="nucleotide sequence ID" value="NZ_PVTS01000012.1"/>
</dbReference>
<evidence type="ECO:0000313" key="3">
    <source>
        <dbReference type="Proteomes" id="UP000252733"/>
    </source>
</evidence>
<comment type="caution">
    <text evidence="2">The sequence shown here is derived from an EMBL/GenBank/DDBJ whole genome shotgun (WGS) entry which is preliminary data.</text>
</comment>
<protein>
    <recommendedName>
        <fullName evidence="1">AAA domain-containing protein</fullName>
    </recommendedName>
</protein>
<gene>
    <name evidence="2" type="ORF">DFO77_10732</name>
</gene>
<reference evidence="2 3" key="1">
    <citation type="submission" date="2018-07" db="EMBL/GenBank/DDBJ databases">
        <title>Freshwater and sediment microbial communities from various areas in North America, analyzing microbe dynamics in response to fracking.</title>
        <authorList>
            <person name="Lamendella R."/>
        </authorList>
    </citation>
    <scope>NUCLEOTIDE SEQUENCE [LARGE SCALE GENOMIC DNA]</scope>
    <source>
        <strain evidence="2 3">160A</strain>
    </source>
</reference>
<dbReference type="Proteomes" id="UP000252733">
    <property type="component" value="Unassembled WGS sequence"/>
</dbReference>
<keyword evidence="3" id="KW-1185">Reference proteome</keyword>
<proteinExistence type="predicted"/>
<dbReference type="EMBL" id="QPIZ01000007">
    <property type="protein sequence ID" value="RCW36742.1"/>
    <property type="molecule type" value="Genomic_DNA"/>
</dbReference>
<evidence type="ECO:0000313" key="2">
    <source>
        <dbReference type="EMBL" id="RCW36742.1"/>
    </source>
</evidence>
<organism evidence="2 3">
    <name type="scientific">Marinilabilia salmonicolor</name>
    <dbReference type="NCBI Taxonomy" id="989"/>
    <lineage>
        <taxon>Bacteria</taxon>
        <taxon>Pseudomonadati</taxon>
        <taxon>Bacteroidota</taxon>
        <taxon>Bacteroidia</taxon>
        <taxon>Marinilabiliales</taxon>
        <taxon>Marinilabiliaceae</taxon>
        <taxon>Marinilabilia</taxon>
    </lineage>
</organism>